<name>A0A7X3IGV4_9BACL</name>
<feature type="domain" description="Photosynthesis system II assembly factor Ycf48/Hcf136-like" evidence="3">
    <location>
        <begin position="432"/>
        <end position="516"/>
    </location>
</feature>
<dbReference type="PANTHER" id="PTHR47199">
    <property type="entry name" value="PHOTOSYSTEM II STABILITY/ASSEMBLY FACTOR HCF136, CHLOROPLASTIC"/>
    <property type="match status" value="1"/>
</dbReference>
<reference evidence="4 5" key="1">
    <citation type="submission" date="2019-12" db="EMBL/GenBank/DDBJ databases">
        <title>Paenibacillus sp. nov., an endophytic bacterium isolated from the stem of Dendrobium.</title>
        <authorList>
            <person name="Zhao R."/>
        </authorList>
    </citation>
    <scope>NUCLEOTIDE SEQUENCE [LARGE SCALE GENOMIC DNA]</scope>
    <source>
        <strain evidence="4 5">HJL G12</strain>
    </source>
</reference>
<sequence>MKKIKHWSMYMVAVLAIMTLLLSACSYGKSNHIESSSGVQALQLNQKLVVEKVSGPSLKGDSTPINVQSVKQAELQEGSPVKIENTVSPFDIPVIDFVNDTTGFAVKQKYGESLTLISTTDGGEHWAEKKLPGQFVRSMDFVDGKTGWVLIEEGCTTSGTTTCKTMRLLKTSNAGNSWITKWQAASKEDRSHVFVNLHRLSFQDSNSGVMLVNGALYVTRDGGSHFKAVSFGVHNFTPLYMSFLKGQIGYVAGSVGRDAGNLAVLKTMNGGGSWQKQLQVQAKDSPLSSLGIQFINESTGWLLTNDTGIISGDLYRTTDGGKHWNKVSIQRTGRPTPTSFQFTNTSIGMMSLHPGAGPVEGGIYKTTDGGKTFTSVAPGHLYAVNQLQMISSKQIWAAADDISGSGFIVHSSDGGSTWQQLYPSPYPEAQPTEDMSFLDSANGFAIGTQLDSNQVLQTKNGGSSWNIVSSINGYIRLENISFISKKEGYVIAYREAAPHHVLLNTADGGQSWSVVSPKALEGLDGISELFFFRFYDERNGLLFASGHEKIVWRTTDGGRSWNKTQAGQGTGLLAKAFFTTMSDGWILREGDQDNPATLSRVTDGKGEHKVLTLPAKGYPEAISFTDSEHGYIMMEDFKQTNGISMHLLTTTDGGKRWIDHPFPKGTDVGDIEHLTFADRQHGWLQFYQGIAETKDGGLSWTVLQ</sequence>
<evidence type="ECO:0000313" key="5">
    <source>
        <dbReference type="Proteomes" id="UP000460318"/>
    </source>
</evidence>
<keyword evidence="1" id="KW-0602">Photosynthesis</keyword>
<keyword evidence="5" id="KW-1185">Reference proteome</keyword>
<dbReference type="GO" id="GO:0009523">
    <property type="term" value="C:photosystem II"/>
    <property type="evidence" value="ECO:0007669"/>
    <property type="project" value="UniProtKB-KW"/>
</dbReference>
<dbReference type="Pfam" id="PF14870">
    <property type="entry name" value="PSII_BNR"/>
    <property type="match status" value="2"/>
</dbReference>
<feature type="domain" description="Photosynthesis system II assembly factor Ycf48/Hcf136-like" evidence="3">
    <location>
        <begin position="227"/>
        <end position="376"/>
    </location>
</feature>
<dbReference type="InterPro" id="IPR036278">
    <property type="entry name" value="Sialidase_sf"/>
</dbReference>
<evidence type="ECO:0000256" key="1">
    <source>
        <dbReference type="ARBA" id="ARBA00022531"/>
    </source>
</evidence>
<evidence type="ECO:0000313" key="4">
    <source>
        <dbReference type="EMBL" id="MWV43226.1"/>
    </source>
</evidence>
<keyword evidence="2" id="KW-0604">Photosystem II</keyword>
<dbReference type="PANTHER" id="PTHR47199:SF2">
    <property type="entry name" value="PHOTOSYSTEM II STABILITY_ASSEMBLY FACTOR HCF136, CHLOROPLASTIC"/>
    <property type="match status" value="1"/>
</dbReference>
<protein>
    <recommendedName>
        <fullName evidence="3">Photosynthesis system II assembly factor Ycf48/Hcf136-like domain-containing protein</fullName>
    </recommendedName>
</protein>
<proteinExistence type="predicted"/>
<dbReference type="RefSeq" id="WP_160496754.1">
    <property type="nucleotide sequence ID" value="NZ_WUBI01000001.1"/>
</dbReference>
<dbReference type="InterPro" id="IPR028203">
    <property type="entry name" value="PSII_CF48-like_dom"/>
</dbReference>
<organism evidence="4 5">
    <name type="scientific">Paenibacillus dendrobii</name>
    <dbReference type="NCBI Taxonomy" id="2691084"/>
    <lineage>
        <taxon>Bacteria</taxon>
        <taxon>Bacillati</taxon>
        <taxon>Bacillota</taxon>
        <taxon>Bacilli</taxon>
        <taxon>Bacillales</taxon>
        <taxon>Paenibacillaceae</taxon>
        <taxon>Paenibacillus</taxon>
    </lineage>
</organism>
<dbReference type="GO" id="GO:0015979">
    <property type="term" value="P:photosynthesis"/>
    <property type="evidence" value="ECO:0007669"/>
    <property type="project" value="UniProtKB-KW"/>
</dbReference>
<dbReference type="InterPro" id="IPR015943">
    <property type="entry name" value="WD40/YVTN_repeat-like_dom_sf"/>
</dbReference>
<dbReference type="SUPFAM" id="SSF110296">
    <property type="entry name" value="Oligoxyloglucan reducing end-specific cellobiohydrolase"/>
    <property type="match status" value="1"/>
</dbReference>
<dbReference type="SUPFAM" id="SSF50939">
    <property type="entry name" value="Sialidases"/>
    <property type="match status" value="2"/>
</dbReference>
<dbReference type="Proteomes" id="UP000460318">
    <property type="component" value="Unassembled WGS sequence"/>
</dbReference>
<gene>
    <name evidence="4" type="ORF">GRF59_06240</name>
</gene>
<dbReference type="Gene3D" id="2.130.10.10">
    <property type="entry name" value="YVTN repeat-like/Quinoprotein amine dehydrogenase"/>
    <property type="match status" value="3"/>
</dbReference>
<evidence type="ECO:0000256" key="2">
    <source>
        <dbReference type="ARBA" id="ARBA00023276"/>
    </source>
</evidence>
<dbReference type="EMBL" id="WUBI01000001">
    <property type="protein sequence ID" value="MWV43226.1"/>
    <property type="molecule type" value="Genomic_DNA"/>
</dbReference>
<accession>A0A7X3IGV4</accession>
<dbReference type="AlphaFoldDB" id="A0A7X3IGV4"/>
<evidence type="ECO:0000259" key="3">
    <source>
        <dbReference type="Pfam" id="PF14870"/>
    </source>
</evidence>
<comment type="caution">
    <text evidence="4">The sequence shown here is derived from an EMBL/GenBank/DDBJ whole genome shotgun (WGS) entry which is preliminary data.</text>
</comment>
<dbReference type="PROSITE" id="PS51257">
    <property type="entry name" value="PROKAR_LIPOPROTEIN"/>
    <property type="match status" value="1"/>
</dbReference>